<organism evidence="3 4">
    <name type="scientific">Nocardia otitidiscaviarum</name>
    <dbReference type="NCBI Taxonomy" id="1823"/>
    <lineage>
        <taxon>Bacteria</taxon>
        <taxon>Bacillati</taxon>
        <taxon>Actinomycetota</taxon>
        <taxon>Actinomycetes</taxon>
        <taxon>Mycobacteriales</taxon>
        <taxon>Nocardiaceae</taxon>
        <taxon>Nocardia</taxon>
    </lineage>
</organism>
<dbReference type="InterPro" id="IPR040832">
    <property type="entry name" value="TTHB210-like_dom"/>
</dbReference>
<dbReference type="EMBL" id="CP041695">
    <property type="protein sequence ID" value="QDP77682.1"/>
    <property type="molecule type" value="Genomic_DNA"/>
</dbReference>
<dbReference type="GeneID" id="80331150"/>
<dbReference type="AlphaFoldDB" id="A0A516NFJ6"/>
<dbReference type="InterPro" id="IPR033786">
    <property type="entry name" value="TTHB210-like"/>
</dbReference>
<proteinExistence type="predicted"/>
<dbReference type="RefSeq" id="WP_143979383.1">
    <property type="nucleotide sequence ID" value="NZ_CP041695.1"/>
</dbReference>
<dbReference type="Pfam" id="PF18197">
    <property type="entry name" value="TTHB210-like"/>
    <property type="match status" value="1"/>
</dbReference>
<evidence type="ECO:0000259" key="2">
    <source>
        <dbReference type="Pfam" id="PF18197"/>
    </source>
</evidence>
<sequence>MRSRRFAMAVVLLGILGLPGCSGDGDAAGGTFYGPERSLGDGTARTYVVVGSDGDPIELGLRFTAAALDGLPDHDAYGDALAGRAPFPKAEVYELPSQARATAYDHIAVDWLAHGHPPVGIFDEPHFDVRFYLREPAAVAAIDPADAEFATKAARFPAAEYLPRDYVPAGDPATETVPGAGLRWVDSTTPFHPQTYEFTQAVLAGTWDGEYLFAEPMVTRDWLLTEPDFAAELKQPEAVRKSGHYATGYAVRYDAASREYSIVLTGLTERTAS</sequence>
<dbReference type="CDD" id="cd11669">
    <property type="entry name" value="TTHB210-like"/>
    <property type="match status" value="1"/>
</dbReference>
<evidence type="ECO:0000256" key="1">
    <source>
        <dbReference type="SAM" id="SignalP"/>
    </source>
</evidence>
<keyword evidence="1" id="KW-0732">Signal</keyword>
<dbReference type="KEGG" id="nod:FOH10_01880"/>
<evidence type="ECO:0000313" key="4">
    <source>
        <dbReference type="Proteomes" id="UP000317039"/>
    </source>
</evidence>
<accession>A0A516NFJ6</accession>
<feature type="chain" id="PRO_5022230818" description="TTHB210-like domain-containing protein" evidence="1">
    <location>
        <begin position="28"/>
        <end position="273"/>
    </location>
</feature>
<protein>
    <recommendedName>
        <fullName evidence="2">TTHB210-like domain-containing protein</fullName>
    </recommendedName>
</protein>
<feature type="signal peptide" evidence="1">
    <location>
        <begin position="1"/>
        <end position="27"/>
    </location>
</feature>
<name>A0A516NFJ6_9NOCA</name>
<reference evidence="3 4" key="1">
    <citation type="submission" date="2019-07" db="EMBL/GenBank/DDBJ databases">
        <title>Complete Genome Sequence and Methylome Analysis of Nocardia otitidis-caviarum NEB252.</title>
        <authorList>
            <person name="Fomenkov A."/>
            <person name="Anton B.P."/>
            <person name="Vincze T."/>
            <person name="Roberts R.J."/>
        </authorList>
    </citation>
    <scope>NUCLEOTIDE SEQUENCE [LARGE SCALE GENOMIC DNA]</scope>
    <source>
        <strain evidence="3 4">NEB252</strain>
    </source>
</reference>
<evidence type="ECO:0000313" key="3">
    <source>
        <dbReference type="EMBL" id="QDP77682.1"/>
    </source>
</evidence>
<dbReference type="Proteomes" id="UP000317039">
    <property type="component" value="Chromosome"/>
</dbReference>
<gene>
    <name evidence="3" type="ORF">FOH10_01880</name>
</gene>
<feature type="domain" description="TTHB210-like" evidence="2">
    <location>
        <begin position="52"/>
        <end position="111"/>
    </location>
</feature>